<dbReference type="CDD" id="cd00554">
    <property type="entry name" value="MECDP_synthase"/>
    <property type="match status" value="1"/>
</dbReference>
<dbReference type="PANTHER" id="PTHR32125">
    <property type="entry name" value="2-C-METHYL-D-ERYTHRITOL 4-PHOSPHATE CYTIDYLYLTRANSFERASE, CHLOROPLASTIC"/>
    <property type="match status" value="1"/>
</dbReference>
<dbReference type="InterPro" id="IPR034683">
    <property type="entry name" value="IspD/TarI"/>
</dbReference>
<dbReference type="PROSITE" id="PS01350">
    <property type="entry name" value="ISPF"/>
    <property type="match status" value="1"/>
</dbReference>
<dbReference type="InterPro" id="IPR029044">
    <property type="entry name" value="Nucleotide-diphossugar_trans"/>
</dbReference>
<dbReference type="SUPFAM" id="SSF69765">
    <property type="entry name" value="IpsF-like"/>
    <property type="match status" value="1"/>
</dbReference>
<evidence type="ECO:0000256" key="3">
    <source>
        <dbReference type="ARBA" id="ARBA00004709"/>
    </source>
</evidence>
<dbReference type="NCBIfam" id="NF001183">
    <property type="entry name" value="PRK00155.1-3"/>
    <property type="match status" value="1"/>
</dbReference>
<evidence type="ECO:0000256" key="1">
    <source>
        <dbReference type="ARBA" id="ARBA00000200"/>
    </source>
</evidence>
<evidence type="ECO:0000313" key="13">
    <source>
        <dbReference type="EMBL" id="KUG21850.1"/>
    </source>
</evidence>
<evidence type="ECO:0000256" key="6">
    <source>
        <dbReference type="ARBA" id="ARBA00022679"/>
    </source>
</evidence>
<dbReference type="InterPro" id="IPR018294">
    <property type="entry name" value="ISPD_synthase_CS"/>
</dbReference>
<dbReference type="GO" id="GO:0050518">
    <property type="term" value="F:2-C-methyl-D-erythritol 4-phosphate cytidylyltransferase activity"/>
    <property type="evidence" value="ECO:0007669"/>
    <property type="project" value="InterPro"/>
</dbReference>
<evidence type="ECO:0000256" key="2">
    <source>
        <dbReference type="ARBA" id="ARBA00001968"/>
    </source>
</evidence>
<keyword evidence="9" id="KW-0414">Isoprene biosynthesis</keyword>
<evidence type="ECO:0000256" key="9">
    <source>
        <dbReference type="ARBA" id="ARBA00023229"/>
    </source>
</evidence>
<organism evidence="13">
    <name type="scientific">hydrocarbon metagenome</name>
    <dbReference type="NCBI Taxonomy" id="938273"/>
    <lineage>
        <taxon>unclassified sequences</taxon>
        <taxon>metagenomes</taxon>
        <taxon>ecological metagenomes</taxon>
    </lineage>
</organism>
<dbReference type="PROSITE" id="PS01295">
    <property type="entry name" value="ISPD"/>
    <property type="match status" value="1"/>
</dbReference>
<protein>
    <submittedName>
        <fullName evidence="13">2-c-methyl-d-erythritol 2,4-cyclodiphosphate synthase</fullName>
        <ecNumber evidence="13">4.6.1.12</ecNumber>
    </submittedName>
</protein>
<dbReference type="GO" id="GO:0046872">
    <property type="term" value="F:metal ion binding"/>
    <property type="evidence" value="ECO:0007669"/>
    <property type="project" value="UniProtKB-KW"/>
</dbReference>
<dbReference type="HAMAP" id="MF_00107">
    <property type="entry name" value="IspF"/>
    <property type="match status" value="1"/>
</dbReference>
<dbReference type="EC" id="4.6.1.12" evidence="13"/>
<name>A0A0W8FLQ0_9ZZZZ</name>
<dbReference type="CDD" id="cd02516">
    <property type="entry name" value="CDP-ME_synthetase"/>
    <property type="match status" value="1"/>
</dbReference>
<dbReference type="PANTHER" id="PTHR32125:SF4">
    <property type="entry name" value="2-C-METHYL-D-ERYTHRITOL 4-PHOSPHATE CYTIDYLYLTRANSFERASE, CHLOROPLASTIC"/>
    <property type="match status" value="1"/>
</dbReference>
<sequence length="391" mass="42450">MKTIAIIPAGGMGKRLKANMAKQYLKLNQKPILVNTLQVFQESQIIDEIILVLPKADLISAGQELRNKYGLNKVTKIVAGGNERQDSVRNGLAAIDNKCDLVLVHDAVRPFITERMIREVIAAAKVTGAASVGVKAKETIKEAGKDNVVAITIPRNNIWLTQTPQAFKLEILKKAYKKACDEKFYGTDDASLVERMGIKVKMVAGSYDNIKITTPEDLEMARALIRNKSGGKMKIRIGCGYDSHRFVAGRKLILGGVKIPFNLGLDGHSDADALIHAICDALFGAAGSGDIGRHFPDTDPQYKNISSKVILGRVRKIIADEGFIINNIDATIIMEKPKVAPFVDKIINNIAKVLNMSASDINIKAKTNEGMGFVGRCEGIAVTAVATLSKE</sequence>
<comment type="cofactor">
    <cofactor evidence="2">
        <name>a divalent metal cation</name>
        <dbReference type="ChEBI" id="CHEBI:60240"/>
    </cofactor>
</comment>
<dbReference type="UniPathway" id="UPA00056">
    <property type="reaction ID" value="UER00093"/>
</dbReference>
<dbReference type="HAMAP" id="MF_00108">
    <property type="entry name" value="IspD"/>
    <property type="match status" value="1"/>
</dbReference>
<evidence type="ECO:0000256" key="7">
    <source>
        <dbReference type="ARBA" id="ARBA00022695"/>
    </source>
</evidence>
<dbReference type="FunFam" id="3.30.1330.50:FF:000003">
    <property type="entry name" value="2-C-methyl-D-erythritol 2,4-cyclodiphosphate synthase"/>
    <property type="match status" value="1"/>
</dbReference>
<comment type="pathway">
    <text evidence="3">Isoprenoid biosynthesis; isopentenyl diphosphate biosynthesis via DXP pathway; isopentenyl diphosphate from 1-deoxy-D-xylulose 5-phosphate: step 4/6.</text>
</comment>
<evidence type="ECO:0000259" key="12">
    <source>
        <dbReference type="Pfam" id="PF02542"/>
    </source>
</evidence>
<comment type="pathway">
    <text evidence="4">Isoprenoid biosynthesis; isopentenyl diphosphate biosynthesis via DXP pathway; isopentenyl diphosphate from 1-deoxy-D-xylulose 5-phosphate: step 2/6.</text>
</comment>
<dbReference type="InterPro" id="IPR036571">
    <property type="entry name" value="MECDP_synthase_sf"/>
</dbReference>
<dbReference type="GO" id="GO:0019288">
    <property type="term" value="P:isopentenyl diphosphate biosynthetic process, methylerythritol 4-phosphate pathway"/>
    <property type="evidence" value="ECO:0007669"/>
    <property type="project" value="UniProtKB-UniPathway"/>
</dbReference>
<dbReference type="Pfam" id="PF01128">
    <property type="entry name" value="IspD"/>
    <property type="match status" value="1"/>
</dbReference>
<evidence type="ECO:0000256" key="11">
    <source>
        <dbReference type="ARBA" id="ARBA00023268"/>
    </source>
</evidence>
<accession>A0A0W8FLQ0</accession>
<feature type="domain" description="2-C-methyl-D-erythritol 2,4-cyclodiphosphate synthase" evidence="12">
    <location>
        <begin position="235"/>
        <end position="388"/>
    </location>
</feature>
<dbReference type="Gene3D" id="3.30.1330.50">
    <property type="entry name" value="2-C-methyl-D-erythritol 2,4-cyclodiphosphate synthase"/>
    <property type="match status" value="1"/>
</dbReference>
<dbReference type="InterPro" id="IPR026596">
    <property type="entry name" value="IspD/F"/>
</dbReference>
<dbReference type="SUPFAM" id="SSF53448">
    <property type="entry name" value="Nucleotide-diphospho-sugar transferases"/>
    <property type="match status" value="1"/>
</dbReference>
<proteinExistence type="inferred from homology"/>
<dbReference type="InterPro" id="IPR001228">
    <property type="entry name" value="IspD"/>
</dbReference>
<gene>
    <name evidence="13" type="ORF">ASZ90_008389</name>
</gene>
<comment type="catalytic activity">
    <reaction evidence="1">
        <text>4-CDP-2-C-methyl-D-erythritol 2-phosphate = 2-C-methyl-D-erythritol 2,4-cyclic diphosphate + CMP</text>
        <dbReference type="Rhea" id="RHEA:23864"/>
        <dbReference type="ChEBI" id="CHEBI:57919"/>
        <dbReference type="ChEBI" id="CHEBI:58483"/>
        <dbReference type="ChEBI" id="CHEBI:60377"/>
        <dbReference type="EC" id="4.6.1.12"/>
    </reaction>
</comment>
<evidence type="ECO:0000256" key="5">
    <source>
        <dbReference type="ARBA" id="ARBA00009789"/>
    </source>
</evidence>
<evidence type="ECO:0000256" key="4">
    <source>
        <dbReference type="ARBA" id="ARBA00004787"/>
    </source>
</evidence>
<keyword evidence="8" id="KW-0479">Metal-binding</keyword>
<dbReference type="GO" id="GO:0008685">
    <property type="term" value="F:2-C-methyl-D-erythritol 2,4-cyclodiphosphate synthase activity"/>
    <property type="evidence" value="ECO:0007669"/>
    <property type="project" value="UniProtKB-EC"/>
</dbReference>
<dbReference type="Pfam" id="PF02542">
    <property type="entry name" value="YgbB"/>
    <property type="match status" value="1"/>
</dbReference>
<evidence type="ECO:0000256" key="10">
    <source>
        <dbReference type="ARBA" id="ARBA00023239"/>
    </source>
</evidence>
<dbReference type="GO" id="GO:0016114">
    <property type="term" value="P:terpenoid biosynthetic process"/>
    <property type="evidence" value="ECO:0007669"/>
    <property type="project" value="InterPro"/>
</dbReference>
<dbReference type="AlphaFoldDB" id="A0A0W8FLQ0"/>
<dbReference type="InterPro" id="IPR050088">
    <property type="entry name" value="IspD/TarI_cytidylyltransf_bact"/>
</dbReference>
<dbReference type="Gene3D" id="3.90.550.10">
    <property type="entry name" value="Spore Coat Polysaccharide Biosynthesis Protein SpsA, Chain A"/>
    <property type="match status" value="1"/>
</dbReference>
<dbReference type="EMBL" id="LNQE01001015">
    <property type="protein sequence ID" value="KUG21850.1"/>
    <property type="molecule type" value="Genomic_DNA"/>
</dbReference>
<keyword evidence="11" id="KW-0511">Multifunctional enzyme</keyword>
<dbReference type="HAMAP" id="MF_01520">
    <property type="entry name" value="IspDF"/>
    <property type="match status" value="1"/>
</dbReference>
<dbReference type="NCBIfam" id="TIGR00151">
    <property type="entry name" value="ispF"/>
    <property type="match status" value="1"/>
</dbReference>
<dbReference type="FunFam" id="3.90.550.10:FF:000003">
    <property type="entry name" value="2-C-methyl-D-erythritol 4-phosphate cytidylyltransferase"/>
    <property type="match status" value="1"/>
</dbReference>
<dbReference type="InterPro" id="IPR020555">
    <property type="entry name" value="MECDP_synthase_CS"/>
</dbReference>
<keyword evidence="7" id="KW-0548">Nucleotidyltransferase</keyword>
<evidence type="ECO:0000256" key="8">
    <source>
        <dbReference type="ARBA" id="ARBA00022723"/>
    </source>
</evidence>
<comment type="caution">
    <text evidence="13">The sequence shown here is derived from an EMBL/GenBank/DDBJ whole genome shotgun (WGS) entry which is preliminary data.</text>
</comment>
<dbReference type="NCBIfam" id="TIGR00453">
    <property type="entry name" value="ispD"/>
    <property type="match status" value="1"/>
</dbReference>
<comment type="similarity">
    <text evidence="5">Belongs to the IspD/TarI cytidylyltransferase family. IspD subfamily.</text>
</comment>
<keyword evidence="6" id="KW-0808">Transferase</keyword>
<keyword evidence="10 13" id="KW-0456">Lyase</keyword>
<dbReference type="InterPro" id="IPR003526">
    <property type="entry name" value="MECDP_synthase"/>
</dbReference>
<reference evidence="13" key="1">
    <citation type="journal article" date="2015" name="Proc. Natl. Acad. Sci. U.S.A.">
        <title>Networks of energetic and metabolic interactions define dynamics in microbial communities.</title>
        <authorList>
            <person name="Embree M."/>
            <person name="Liu J.K."/>
            <person name="Al-Bassam M.M."/>
            <person name="Zengler K."/>
        </authorList>
    </citation>
    <scope>NUCLEOTIDE SEQUENCE</scope>
</reference>